<dbReference type="InterPro" id="IPR003779">
    <property type="entry name" value="CMD-like"/>
</dbReference>
<dbReference type="STRING" id="69.GLE_5269"/>
<keyword evidence="2" id="KW-0575">Peroxidase</keyword>
<dbReference type="PANTHER" id="PTHR35446">
    <property type="entry name" value="SI:CH211-175M2.5"/>
    <property type="match status" value="1"/>
</dbReference>
<dbReference type="InterPro" id="IPR004675">
    <property type="entry name" value="AhpD_core"/>
</dbReference>
<proteinExistence type="predicted"/>
<reference evidence="2 3" key="1">
    <citation type="submission" date="2015-11" db="EMBL/GenBank/DDBJ databases">
        <title>Genome sequences of Lysobacter enzymogenes strain C3 and Lysobacter antibioticus ATCC 29479.</title>
        <authorList>
            <person name="Kobayashi D.Y."/>
        </authorList>
    </citation>
    <scope>NUCLEOTIDE SEQUENCE [LARGE SCALE GENOMIC DNA]</scope>
    <source>
        <strain evidence="2 3">C3</strain>
    </source>
</reference>
<evidence type="ECO:0000313" key="3">
    <source>
        <dbReference type="Proteomes" id="UP000061569"/>
    </source>
</evidence>
<dbReference type="SUPFAM" id="SSF69118">
    <property type="entry name" value="AhpD-like"/>
    <property type="match status" value="1"/>
</dbReference>
<dbReference type="Pfam" id="PF02627">
    <property type="entry name" value="CMD"/>
    <property type="match status" value="1"/>
</dbReference>
<dbReference type="AlphaFoldDB" id="A0A0S2DPS7"/>
<keyword evidence="2" id="KW-0560">Oxidoreductase</keyword>
<dbReference type="KEGG" id="lez:GLE_5269"/>
<dbReference type="NCBIfam" id="TIGR00778">
    <property type="entry name" value="ahpD_dom"/>
    <property type="match status" value="1"/>
</dbReference>
<feature type="domain" description="Carboxymuconolactone decarboxylase-like" evidence="1">
    <location>
        <begin position="16"/>
        <end position="100"/>
    </location>
</feature>
<organism evidence="2 3">
    <name type="scientific">Lysobacter enzymogenes</name>
    <dbReference type="NCBI Taxonomy" id="69"/>
    <lineage>
        <taxon>Bacteria</taxon>
        <taxon>Pseudomonadati</taxon>
        <taxon>Pseudomonadota</taxon>
        <taxon>Gammaproteobacteria</taxon>
        <taxon>Lysobacterales</taxon>
        <taxon>Lysobacteraceae</taxon>
        <taxon>Lysobacter</taxon>
    </lineage>
</organism>
<dbReference type="EMBL" id="CP013140">
    <property type="protein sequence ID" value="ALN60610.1"/>
    <property type="molecule type" value="Genomic_DNA"/>
</dbReference>
<dbReference type="GO" id="GO:0051920">
    <property type="term" value="F:peroxiredoxin activity"/>
    <property type="evidence" value="ECO:0007669"/>
    <property type="project" value="InterPro"/>
</dbReference>
<dbReference type="Gene3D" id="1.20.1290.10">
    <property type="entry name" value="AhpD-like"/>
    <property type="match status" value="1"/>
</dbReference>
<sequence>MSTPEAIKFEREIPQVLSQFGAAHGAVQAAADASGLPRAIYHLIQLRASQINGCAFCVKMHTREARQDGESDDRLDRLVVWRHVADFSPAERAALAWTEALTRVEDDTDYGALRAALRAHYDEAQLAAIASLAAMINLWNRLQVSKH</sequence>
<dbReference type="PATRIC" id="fig|69.6.peg.5188"/>
<evidence type="ECO:0000313" key="2">
    <source>
        <dbReference type="EMBL" id="ALN60610.1"/>
    </source>
</evidence>
<accession>A0A0S2DPS7</accession>
<dbReference type="InterPro" id="IPR029032">
    <property type="entry name" value="AhpD-like"/>
</dbReference>
<gene>
    <name evidence="2" type="ORF">GLE_5269</name>
</gene>
<dbReference type="Proteomes" id="UP000061569">
    <property type="component" value="Chromosome"/>
</dbReference>
<name>A0A0S2DPS7_LYSEN</name>
<evidence type="ECO:0000259" key="1">
    <source>
        <dbReference type="Pfam" id="PF02627"/>
    </source>
</evidence>
<dbReference type="PANTHER" id="PTHR35446:SF2">
    <property type="entry name" value="CARBOXYMUCONOLACTONE DECARBOXYLASE-LIKE DOMAIN-CONTAINING PROTEIN"/>
    <property type="match status" value="1"/>
</dbReference>
<protein>
    <submittedName>
        <fullName evidence="2">Alkylhydroperoxidase AhpD core protein</fullName>
    </submittedName>
</protein>